<sequence length="98" mass="11659">MSRKFRIQEYTYKKRWFGKLKRVTQSKFTVCVPSLEMLGFALRHPLHNVMGHKFVGGRISDEFMKPIVSSVWSMCNHQTIFKFEDDNGYIHELIIECE</sequence>
<organism evidence="1 2">
    <name type="scientific">Acinetobacter phage Henu6</name>
    <dbReference type="NCBI Taxonomy" id="2500136"/>
    <lineage>
        <taxon>Viruses</taxon>
        <taxon>Duplodnaviria</taxon>
        <taxon>Heunggongvirae</taxon>
        <taxon>Uroviricota</taxon>
        <taxon>Caudoviricetes</taxon>
        <taxon>Pantevenvirales</taxon>
        <taxon>Straboviridae</taxon>
        <taxon>Twarogvirinae</taxon>
        <taxon>Zedzedvirus</taxon>
        <taxon>Zedzedvirus zz1</taxon>
    </lineage>
</organism>
<protein>
    <submittedName>
        <fullName evidence="1">Uncharacterized protein</fullName>
    </submittedName>
</protein>
<evidence type="ECO:0000313" key="1">
    <source>
        <dbReference type="EMBL" id="QAU03921.1"/>
    </source>
</evidence>
<accession>A0A410T5C1</accession>
<gene>
    <name evidence="1" type="ORF">Henu6_gp113</name>
</gene>
<dbReference type="Proteomes" id="UP000289169">
    <property type="component" value="Segment"/>
</dbReference>
<proteinExistence type="predicted"/>
<dbReference type="EMBL" id="MK240351">
    <property type="protein sequence ID" value="QAU03921.1"/>
    <property type="molecule type" value="Genomic_DNA"/>
</dbReference>
<name>A0A410T5C1_9CAUD</name>
<reference evidence="1 2" key="1">
    <citation type="submission" date="2018-11" db="EMBL/GenBank/DDBJ databases">
        <authorList>
            <person name="Teng T."/>
        </authorList>
    </citation>
    <scope>NUCLEOTIDE SEQUENCE [LARGE SCALE GENOMIC DNA]</scope>
</reference>
<evidence type="ECO:0000313" key="2">
    <source>
        <dbReference type="Proteomes" id="UP000289169"/>
    </source>
</evidence>